<protein>
    <submittedName>
        <fullName evidence="2">Methyltransferase domain-containing protein</fullName>
    </submittedName>
</protein>
<dbReference type="EMBL" id="CP045851">
    <property type="protein sequence ID" value="QGG97125.1"/>
    <property type="molecule type" value="Genomic_DNA"/>
</dbReference>
<dbReference type="GO" id="GO:0032259">
    <property type="term" value="P:methylation"/>
    <property type="evidence" value="ECO:0007669"/>
    <property type="project" value="UniProtKB-KW"/>
</dbReference>
<dbReference type="SUPFAM" id="SSF53335">
    <property type="entry name" value="S-adenosyl-L-methionine-dependent methyltransferases"/>
    <property type="match status" value="1"/>
</dbReference>
<dbReference type="AlphaFoldDB" id="A0A5Q2RVB6"/>
<dbReference type="InterPro" id="IPR029063">
    <property type="entry name" value="SAM-dependent_MTases_sf"/>
</dbReference>
<proteinExistence type="predicted"/>
<name>A0A5Q2RVB6_9ACTN</name>
<gene>
    <name evidence="2" type="ORF">GH723_14070</name>
</gene>
<dbReference type="Proteomes" id="UP000334019">
    <property type="component" value="Chromosome"/>
</dbReference>
<sequence length="269" mass="29798">MVTNHANWEARVPLHAASRDYGLDRYAAEPERLSDVVRFDLPRLGDVDGLDVVHLQCHIGTDTLSLARLGASVTGLDFSGSALEVARDLFATCETPGEFVESTVDDAVVALGSERFDLVYTGVGAISWLPSIDRWAEVVAGLLRPGGRLFIRDMHPMLFTLDESRDDDLLCVRFHYFESPGGERFESEVTYVDHEGTLSSPEEVSFNHGIGEMLTAVLDHGMTIDAFVEHDTCPWQALPQMVETESNEWALPDGRERVPMTFTLGATKR</sequence>
<keyword evidence="3" id="KW-1185">Reference proteome</keyword>
<organism evidence="2 3">
    <name type="scientific">Actinomarinicola tropica</name>
    <dbReference type="NCBI Taxonomy" id="2789776"/>
    <lineage>
        <taxon>Bacteria</taxon>
        <taxon>Bacillati</taxon>
        <taxon>Actinomycetota</taxon>
        <taxon>Acidimicrobiia</taxon>
        <taxon>Acidimicrobiales</taxon>
        <taxon>Iamiaceae</taxon>
        <taxon>Actinomarinicola</taxon>
    </lineage>
</organism>
<evidence type="ECO:0000313" key="3">
    <source>
        <dbReference type="Proteomes" id="UP000334019"/>
    </source>
</evidence>
<dbReference type="Pfam" id="PF08242">
    <property type="entry name" value="Methyltransf_12"/>
    <property type="match status" value="1"/>
</dbReference>
<accession>A0A5Q2RVB6</accession>
<dbReference type="KEGG" id="atq:GH723_14070"/>
<evidence type="ECO:0000259" key="1">
    <source>
        <dbReference type="Pfam" id="PF08242"/>
    </source>
</evidence>
<dbReference type="CDD" id="cd02440">
    <property type="entry name" value="AdoMet_MTases"/>
    <property type="match status" value="1"/>
</dbReference>
<keyword evidence="2" id="KW-0489">Methyltransferase</keyword>
<dbReference type="InterPro" id="IPR013217">
    <property type="entry name" value="Methyltransf_12"/>
</dbReference>
<dbReference type="Gene3D" id="3.40.50.150">
    <property type="entry name" value="Vaccinia Virus protein VP39"/>
    <property type="match status" value="1"/>
</dbReference>
<feature type="domain" description="Methyltransferase type 12" evidence="1">
    <location>
        <begin position="54"/>
        <end position="149"/>
    </location>
</feature>
<reference evidence="2 3" key="1">
    <citation type="submission" date="2019-11" db="EMBL/GenBank/DDBJ databases">
        <authorList>
            <person name="He Y."/>
        </authorList>
    </citation>
    <scope>NUCLEOTIDE SEQUENCE [LARGE SCALE GENOMIC DNA]</scope>
    <source>
        <strain evidence="2 3">SCSIO 58843</strain>
    </source>
</reference>
<dbReference type="GO" id="GO:0008168">
    <property type="term" value="F:methyltransferase activity"/>
    <property type="evidence" value="ECO:0007669"/>
    <property type="project" value="UniProtKB-KW"/>
</dbReference>
<evidence type="ECO:0000313" key="2">
    <source>
        <dbReference type="EMBL" id="QGG97125.1"/>
    </source>
</evidence>
<keyword evidence="2" id="KW-0808">Transferase</keyword>